<keyword evidence="2" id="KW-0813">Transport</keyword>
<keyword evidence="7" id="KW-1185">Reference proteome</keyword>
<dbReference type="Proteomes" id="UP000585437">
    <property type="component" value="Unassembled WGS sequence"/>
</dbReference>
<evidence type="ECO:0000259" key="5">
    <source>
        <dbReference type="PROSITE" id="PS50893"/>
    </source>
</evidence>
<dbReference type="EMBL" id="JACHBU010000001">
    <property type="protein sequence ID" value="MBB6507392.1"/>
    <property type="molecule type" value="Genomic_DNA"/>
</dbReference>
<accession>A0A7X0MQ40</accession>
<dbReference type="Gene3D" id="3.40.50.300">
    <property type="entry name" value="P-loop containing nucleotide triphosphate hydrolases"/>
    <property type="match status" value="1"/>
</dbReference>
<name>A0A7X0MQ40_9HYPH</name>
<evidence type="ECO:0000256" key="2">
    <source>
        <dbReference type="ARBA" id="ARBA00022448"/>
    </source>
</evidence>
<dbReference type="FunFam" id="3.40.50.300:FF:000134">
    <property type="entry name" value="Iron-enterobactin ABC transporter ATP-binding protein"/>
    <property type="match status" value="1"/>
</dbReference>
<dbReference type="PROSITE" id="PS00211">
    <property type="entry name" value="ABC_TRANSPORTER_1"/>
    <property type="match status" value="1"/>
</dbReference>
<dbReference type="PANTHER" id="PTHR42794:SF2">
    <property type="entry name" value="ABC TRANSPORTER ATP-BINDING PROTEIN"/>
    <property type="match status" value="1"/>
</dbReference>
<dbReference type="AlphaFoldDB" id="A0A7X0MQ40"/>
<dbReference type="CDD" id="cd03214">
    <property type="entry name" value="ABC_Iron-Siderophores_B12_Hemin"/>
    <property type="match status" value="1"/>
</dbReference>
<dbReference type="GO" id="GO:0016887">
    <property type="term" value="F:ATP hydrolysis activity"/>
    <property type="evidence" value="ECO:0007669"/>
    <property type="project" value="InterPro"/>
</dbReference>
<reference evidence="6 7" key="1">
    <citation type="submission" date="2020-08" db="EMBL/GenBank/DDBJ databases">
        <title>The Agave Microbiome: Exploring the role of microbial communities in plant adaptations to desert environments.</title>
        <authorList>
            <person name="Partida-Martinez L.P."/>
        </authorList>
    </citation>
    <scope>NUCLEOTIDE SEQUENCE [LARGE SCALE GENOMIC DNA]</scope>
    <source>
        <strain evidence="6 7">AS3.12</strain>
    </source>
</reference>
<dbReference type="GO" id="GO:0005524">
    <property type="term" value="F:ATP binding"/>
    <property type="evidence" value="ECO:0007669"/>
    <property type="project" value="UniProtKB-KW"/>
</dbReference>
<evidence type="ECO:0000313" key="6">
    <source>
        <dbReference type="EMBL" id="MBB6507392.1"/>
    </source>
</evidence>
<dbReference type="SMART" id="SM00382">
    <property type="entry name" value="AAA"/>
    <property type="match status" value="1"/>
</dbReference>
<keyword evidence="4 6" id="KW-0067">ATP-binding</keyword>
<gene>
    <name evidence="6" type="ORF">F4695_000711</name>
</gene>
<dbReference type="SUPFAM" id="SSF52540">
    <property type="entry name" value="P-loop containing nucleoside triphosphate hydrolases"/>
    <property type="match status" value="1"/>
</dbReference>
<feature type="domain" description="ABC transporter" evidence="5">
    <location>
        <begin position="10"/>
        <end position="243"/>
    </location>
</feature>
<dbReference type="InterPro" id="IPR003439">
    <property type="entry name" value="ABC_transporter-like_ATP-bd"/>
</dbReference>
<evidence type="ECO:0000256" key="1">
    <source>
        <dbReference type="ARBA" id="ARBA00005417"/>
    </source>
</evidence>
<dbReference type="RefSeq" id="WP_184653846.1">
    <property type="nucleotide sequence ID" value="NZ_JACHBU010000001.1"/>
</dbReference>
<dbReference type="Pfam" id="PF00005">
    <property type="entry name" value="ABC_tran"/>
    <property type="match status" value="1"/>
</dbReference>
<dbReference type="InterPro" id="IPR027417">
    <property type="entry name" value="P-loop_NTPase"/>
</dbReference>
<organism evidence="6 7">
    <name type="scientific">Rhizobium soli</name>
    <dbReference type="NCBI Taxonomy" id="424798"/>
    <lineage>
        <taxon>Bacteria</taxon>
        <taxon>Pseudomonadati</taxon>
        <taxon>Pseudomonadota</taxon>
        <taxon>Alphaproteobacteria</taxon>
        <taxon>Hyphomicrobiales</taxon>
        <taxon>Rhizobiaceae</taxon>
        <taxon>Rhizobium/Agrobacterium group</taxon>
        <taxon>Rhizobium</taxon>
    </lineage>
</organism>
<dbReference type="InterPro" id="IPR003593">
    <property type="entry name" value="AAA+_ATPase"/>
</dbReference>
<evidence type="ECO:0000256" key="3">
    <source>
        <dbReference type="ARBA" id="ARBA00022741"/>
    </source>
</evidence>
<dbReference type="InterPro" id="IPR017871">
    <property type="entry name" value="ABC_transporter-like_CS"/>
</dbReference>
<sequence length="261" mass="28280">MTSDPVSAPVLAASAVRWLAGRKVIVDGVTVSVDEGRTLGLIGPNGSGKSSLIRLLAGLRPPAAGKVTLDGKPMSGFARRELARRVSVVEQHSATEANVTVIDVVRLGRTPYRSALSPWTQDDDRIVTEALVRVGLNDRREQFWHTLSGGERQRVQLARALAQSPSVLILDEPTNHLDIQHQIDILRLVSELPLTTVVAIHDLNLAARFCDVIAVLSEGRLVACGSPTDILTEQMIADVFGVEAHISTSPHHGRLHIQFLM</sequence>
<proteinExistence type="inferred from homology"/>
<evidence type="ECO:0000256" key="4">
    <source>
        <dbReference type="ARBA" id="ARBA00022840"/>
    </source>
</evidence>
<dbReference type="PROSITE" id="PS50893">
    <property type="entry name" value="ABC_TRANSPORTER_2"/>
    <property type="match status" value="1"/>
</dbReference>
<dbReference type="PANTHER" id="PTHR42794">
    <property type="entry name" value="HEMIN IMPORT ATP-BINDING PROTEIN HMUV"/>
    <property type="match status" value="1"/>
</dbReference>
<evidence type="ECO:0000313" key="7">
    <source>
        <dbReference type="Proteomes" id="UP000585437"/>
    </source>
</evidence>
<protein>
    <submittedName>
        <fullName evidence="6">Iron complex transport system ATP-binding protein</fullName>
    </submittedName>
</protein>
<keyword evidence="3" id="KW-0547">Nucleotide-binding</keyword>
<comment type="similarity">
    <text evidence="1">Belongs to the ABC transporter superfamily.</text>
</comment>
<comment type="caution">
    <text evidence="6">The sequence shown here is derived from an EMBL/GenBank/DDBJ whole genome shotgun (WGS) entry which is preliminary data.</text>
</comment>